<evidence type="ECO:0000256" key="2">
    <source>
        <dbReference type="ARBA" id="ARBA00023242"/>
    </source>
</evidence>
<dbReference type="AlphaFoldDB" id="A0A8H7CUY1"/>
<evidence type="ECO:0000313" key="5">
    <source>
        <dbReference type="EMBL" id="KAF7348956.1"/>
    </source>
</evidence>
<dbReference type="GO" id="GO:0006351">
    <property type="term" value="P:DNA-templated transcription"/>
    <property type="evidence" value="ECO:0007669"/>
    <property type="project" value="InterPro"/>
</dbReference>
<feature type="region of interest" description="Disordered" evidence="3">
    <location>
        <begin position="664"/>
        <end position="692"/>
    </location>
</feature>
<dbReference type="Gene3D" id="4.10.240.10">
    <property type="entry name" value="Zn(2)-C6 fungal-type DNA-binding domain"/>
    <property type="match status" value="1"/>
</dbReference>
<dbReference type="EMBL" id="JACAZI010000011">
    <property type="protein sequence ID" value="KAF7348956.1"/>
    <property type="molecule type" value="Genomic_DNA"/>
</dbReference>
<dbReference type="Proteomes" id="UP000620124">
    <property type="component" value="Unassembled WGS sequence"/>
</dbReference>
<comment type="caution">
    <text evidence="5">The sequence shown here is derived from an EMBL/GenBank/DDBJ whole genome shotgun (WGS) entry which is preliminary data.</text>
</comment>
<dbReference type="InterPro" id="IPR036864">
    <property type="entry name" value="Zn2-C6_fun-type_DNA-bd_sf"/>
</dbReference>
<dbReference type="GO" id="GO:0000981">
    <property type="term" value="F:DNA-binding transcription factor activity, RNA polymerase II-specific"/>
    <property type="evidence" value="ECO:0007669"/>
    <property type="project" value="InterPro"/>
</dbReference>
<dbReference type="GO" id="GO:0008270">
    <property type="term" value="F:zinc ion binding"/>
    <property type="evidence" value="ECO:0007669"/>
    <property type="project" value="InterPro"/>
</dbReference>
<sequence>MSSEERDALEPIVVPAKKRRIQRACDACRQKRRACDGLRSSTKKCTYCVENGVECIYSGAPTTTKRQSYTEILEARLALTEKLLHKLSAQGSHSPGTTESSEWSKDSPIVQHGNAAGGSGLSAAVELAAMSIRAINEREPQYPDEDDRAHADLIRTMQGLKIGSHNDSFMGKSSGAMLVKAAMDLKEQYKSSSSDGEFQRPWASRRMQFWTSTPWTIEPKRPRYTFPPPDLLSALVNLYFEQSNVNIPLLHRPTFERALADDLHLRDDKFAANVLSVCAVASRFSDDPRVYDPAESLTCGWKFFSQISSELEHLYDPPKLYDLQRYCLAIQFLDGAAPQGNWTLIGIGIRMAQEVGAHRRQHGPHTVTVELWRRAFWVLVAYDRLVSCTLGRPCAMQYDDFDIELPTECDDEYWENDEDPALAFRQPPGKPSRVAFFNSYLRLNNILAFVLHLLYSLNKTKDLFAANDRAWDEHIVAELDSALNKWVDSIPEHLRWDPQRADLVFFKQSVALYCAYYHVQMTTHRPFIPMMREAPTTLPSLAICTNAGRSCSHVVDVWRQRTKDTPAVILLASITSYPTHRHINLIDLHYHLQPALTTAGVILLLNVWSGKRTGLAPHMNTTITEVHKCMQAIRAMESRWMMAGLFYDILNELASIGQVSLPARPHVAPTTDSPTRPAANQRKRAHSGYDEARYTHSSPLELELETPVVSQAADPGLVLPADFEEIPFAWLGAMESGASALPMYAEELSRLPVFPPPPVPPFQHTMQQYPSMSTSTAGWAPNSSVHTSSSGPGSGLTQKYQFTGPPGTEQQGGLGTGISAEDVLSMIDNDAMAMWTNAPAGLGADDWGTYFSLMNEMNQGPLP</sequence>
<dbReference type="PROSITE" id="PS50048">
    <property type="entry name" value="ZN2_CY6_FUNGAL_2"/>
    <property type="match status" value="1"/>
</dbReference>
<evidence type="ECO:0000313" key="6">
    <source>
        <dbReference type="Proteomes" id="UP000620124"/>
    </source>
</evidence>
<feature type="compositionally biased region" description="Polar residues" evidence="3">
    <location>
        <begin position="89"/>
        <end position="101"/>
    </location>
</feature>
<dbReference type="InterPro" id="IPR050987">
    <property type="entry name" value="AtrR-like"/>
</dbReference>
<dbReference type="SUPFAM" id="SSF57701">
    <property type="entry name" value="Zn2/Cys6 DNA-binding domain"/>
    <property type="match status" value="1"/>
</dbReference>
<feature type="domain" description="Zn(2)-C6 fungal-type" evidence="4">
    <location>
        <begin position="24"/>
        <end position="57"/>
    </location>
</feature>
<proteinExistence type="predicted"/>
<dbReference type="Pfam" id="PF04082">
    <property type="entry name" value="Fungal_trans"/>
    <property type="match status" value="1"/>
</dbReference>
<keyword evidence="1" id="KW-0479">Metal-binding</keyword>
<name>A0A8H7CUY1_9AGAR</name>
<feature type="region of interest" description="Disordered" evidence="3">
    <location>
        <begin position="773"/>
        <end position="816"/>
    </location>
</feature>
<feature type="region of interest" description="Disordered" evidence="3">
    <location>
        <begin position="88"/>
        <end position="116"/>
    </location>
</feature>
<accession>A0A8H7CUY1</accession>
<reference evidence="5" key="1">
    <citation type="submission" date="2020-05" db="EMBL/GenBank/DDBJ databases">
        <title>Mycena genomes resolve the evolution of fungal bioluminescence.</title>
        <authorList>
            <person name="Tsai I.J."/>
        </authorList>
    </citation>
    <scope>NUCLEOTIDE SEQUENCE</scope>
    <source>
        <strain evidence="5">CCC161011</strain>
    </source>
</reference>
<dbReference type="SMART" id="SM00906">
    <property type="entry name" value="Fungal_trans"/>
    <property type="match status" value="1"/>
</dbReference>
<dbReference type="InterPro" id="IPR001138">
    <property type="entry name" value="Zn2Cys6_DnaBD"/>
</dbReference>
<dbReference type="PANTHER" id="PTHR46910">
    <property type="entry name" value="TRANSCRIPTION FACTOR PDR1"/>
    <property type="match status" value="1"/>
</dbReference>
<dbReference type="CDD" id="cd00067">
    <property type="entry name" value="GAL4"/>
    <property type="match status" value="1"/>
</dbReference>
<dbReference type="PANTHER" id="PTHR46910:SF38">
    <property type="entry name" value="ZN(2)-C6 FUNGAL-TYPE DOMAIN-CONTAINING PROTEIN"/>
    <property type="match status" value="1"/>
</dbReference>
<dbReference type="InterPro" id="IPR007219">
    <property type="entry name" value="XnlR_reg_dom"/>
</dbReference>
<keyword evidence="6" id="KW-1185">Reference proteome</keyword>
<evidence type="ECO:0000259" key="4">
    <source>
        <dbReference type="PROSITE" id="PS50048"/>
    </source>
</evidence>
<gene>
    <name evidence="5" type="ORF">MVEN_01416300</name>
</gene>
<protein>
    <submittedName>
        <fullName evidence="5">Zn(2)-C6 fungal-type domain-containing protein</fullName>
    </submittedName>
</protein>
<dbReference type="OrthoDB" id="4456959at2759"/>
<evidence type="ECO:0000256" key="3">
    <source>
        <dbReference type="SAM" id="MobiDB-lite"/>
    </source>
</evidence>
<dbReference type="SMART" id="SM00066">
    <property type="entry name" value="GAL4"/>
    <property type="match status" value="1"/>
</dbReference>
<evidence type="ECO:0000256" key="1">
    <source>
        <dbReference type="ARBA" id="ARBA00022723"/>
    </source>
</evidence>
<dbReference type="PROSITE" id="PS00463">
    <property type="entry name" value="ZN2_CY6_FUNGAL_1"/>
    <property type="match status" value="1"/>
</dbReference>
<dbReference type="CDD" id="cd12148">
    <property type="entry name" value="fungal_TF_MHR"/>
    <property type="match status" value="1"/>
</dbReference>
<dbReference type="GO" id="GO:0003677">
    <property type="term" value="F:DNA binding"/>
    <property type="evidence" value="ECO:0007669"/>
    <property type="project" value="InterPro"/>
</dbReference>
<dbReference type="Pfam" id="PF00172">
    <property type="entry name" value="Zn_clus"/>
    <property type="match status" value="1"/>
</dbReference>
<keyword evidence="2" id="KW-0539">Nucleus</keyword>
<organism evidence="5 6">
    <name type="scientific">Mycena venus</name>
    <dbReference type="NCBI Taxonomy" id="2733690"/>
    <lineage>
        <taxon>Eukaryota</taxon>
        <taxon>Fungi</taxon>
        <taxon>Dikarya</taxon>
        <taxon>Basidiomycota</taxon>
        <taxon>Agaricomycotina</taxon>
        <taxon>Agaricomycetes</taxon>
        <taxon>Agaricomycetidae</taxon>
        <taxon>Agaricales</taxon>
        <taxon>Marasmiineae</taxon>
        <taxon>Mycenaceae</taxon>
        <taxon>Mycena</taxon>
    </lineage>
</organism>